<dbReference type="SMART" id="SM00915">
    <property type="entry name" value="Jacalin"/>
    <property type="match status" value="1"/>
</dbReference>
<dbReference type="RefSeq" id="XP_021860820.1">
    <property type="nucleotide sequence ID" value="XM_022005128.2"/>
</dbReference>
<evidence type="ECO:0000313" key="4">
    <source>
        <dbReference type="Proteomes" id="UP000813463"/>
    </source>
</evidence>
<reference evidence="4" key="1">
    <citation type="journal article" date="2021" name="Nat. Commun.">
        <title>Genomic analyses provide insights into spinach domestication and the genetic basis of agronomic traits.</title>
        <authorList>
            <person name="Cai X."/>
            <person name="Sun X."/>
            <person name="Xu C."/>
            <person name="Sun H."/>
            <person name="Wang X."/>
            <person name="Ge C."/>
            <person name="Zhang Z."/>
            <person name="Wang Q."/>
            <person name="Fei Z."/>
            <person name="Jiao C."/>
            <person name="Wang Q."/>
        </authorList>
    </citation>
    <scope>NUCLEOTIDE SEQUENCE [LARGE SCALE GENOMIC DNA]</scope>
    <source>
        <strain evidence="4">cv. Varoflay</strain>
    </source>
</reference>
<dbReference type="GO" id="GO:0030246">
    <property type="term" value="F:carbohydrate binding"/>
    <property type="evidence" value="ECO:0007669"/>
    <property type="project" value="UniProtKB-KW"/>
</dbReference>
<dbReference type="SUPFAM" id="SSF51101">
    <property type="entry name" value="Mannose-binding lectins"/>
    <property type="match status" value="1"/>
</dbReference>
<organism evidence="4 5">
    <name type="scientific">Spinacia oleracea</name>
    <name type="common">Spinach</name>
    <dbReference type="NCBI Taxonomy" id="3562"/>
    <lineage>
        <taxon>Eukaryota</taxon>
        <taxon>Viridiplantae</taxon>
        <taxon>Streptophyta</taxon>
        <taxon>Embryophyta</taxon>
        <taxon>Tracheophyta</taxon>
        <taxon>Spermatophyta</taxon>
        <taxon>Magnoliopsida</taxon>
        <taxon>eudicotyledons</taxon>
        <taxon>Gunneridae</taxon>
        <taxon>Pentapetalae</taxon>
        <taxon>Caryophyllales</taxon>
        <taxon>Chenopodiaceae</taxon>
        <taxon>Chenopodioideae</taxon>
        <taxon>Anserineae</taxon>
        <taxon>Spinacia</taxon>
    </lineage>
</organism>
<keyword evidence="2" id="KW-0430">Lectin</keyword>
<dbReference type="AlphaFoldDB" id="A0A9R0K804"/>
<evidence type="ECO:0000256" key="2">
    <source>
        <dbReference type="ARBA" id="ARBA00022734"/>
    </source>
</evidence>
<dbReference type="Pfam" id="PF01419">
    <property type="entry name" value="Jacalin"/>
    <property type="match status" value="1"/>
</dbReference>
<dbReference type="PANTHER" id="PTHR46506">
    <property type="entry name" value="OS05G0143600 PROTEIN"/>
    <property type="match status" value="1"/>
</dbReference>
<proteinExistence type="inferred from homology"/>
<dbReference type="KEGG" id="soe:110799861"/>
<reference evidence="5" key="2">
    <citation type="submission" date="2025-08" db="UniProtKB">
        <authorList>
            <consortium name="RefSeq"/>
        </authorList>
    </citation>
    <scope>IDENTIFICATION</scope>
    <source>
        <tissue evidence="5">Leaf</tissue>
    </source>
</reference>
<dbReference type="InterPro" id="IPR001229">
    <property type="entry name" value="Jacalin-like_lectin_dom"/>
</dbReference>
<dbReference type="InterPro" id="IPR036404">
    <property type="entry name" value="Jacalin-like_lectin_dom_sf"/>
</dbReference>
<evidence type="ECO:0000259" key="3">
    <source>
        <dbReference type="PROSITE" id="PS51752"/>
    </source>
</evidence>
<feature type="domain" description="Jacalin-type lectin" evidence="3">
    <location>
        <begin position="11"/>
        <end position="161"/>
    </location>
</feature>
<gene>
    <name evidence="5" type="primary">LOC110799861</name>
</gene>
<comment type="similarity">
    <text evidence="1">Belongs to the jacalin lectin family.</text>
</comment>
<dbReference type="PROSITE" id="PS51752">
    <property type="entry name" value="JACALIN_LECTIN"/>
    <property type="match status" value="1"/>
</dbReference>
<name>A0A9R0K804_SPIOL</name>
<accession>A0A9R0K804</accession>
<evidence type="ECO:0000256" key="1">
    <source>
        <dbReference type="ARBA" id="ARBA00006568"/>
    </source>
</evidence>
<evidence type="ECO:0000313" key="5">
    <source>
        <dbReference type="RefSeq" id="XP_021860820.1"/>
    </source>
</evidence>
<dbReference type="GeneID" id="110799861"/>
<keyword evidence="4" id="KW-1185">Reference proteome</keyword>
<dbReference type="Gene3D" id="2.100.10.30">
    <property type="entry name" value="Jacalin-like lectin domain"/>
    <property type="match status" value="1"/>
</dbReference>
<protein>
    <submittedName>
        <fullName evidence="5">Mannose/glucose-specific lectin-like</fullName>
    </submittedName>
</protein>
<dbReference type="Proteomes" id="UP000813463">
    <property type="component" value="Chromosome 4"/>
</dbReference>
<sequence length="167" mass="18187">MAQEMAMNQIVEKYGPYGSQCATNWSVMLDECDSIREVIIRHANIVDGIGFVIMDGSGCNTTKTVGGCGGKMSRIVLKQNEFITQISGTHGEHKGSGYERRITSLRVHTNLCPVGYGPYGLAKNCQNVCSFSTPLATCDPIVGFFGRQGKFLDSIGIFVKKQGFSPY</sequence>
<dbReference type="OrthoDB" id="581739at2759"/>